<keyword evidence="1" id="KW-1133">Transmembrane helix</keyword>
<accession>A0ABS1TBH7</accession>
<dbReference type="InterPro" id="IPR054331">
    <property type="entry name" value="LiaF_TM"/>
</dbReference>
<feature type="transmembrane region" description="Helical" evidence="1">
    <location>
        <begin position="139"/>
        <end position="159"/>
    </location>
</feature>
<keyword evidence="1" id="KW-0472">Membrane</keyword>
<feature type="transmembrane region" description="Helical" evidence="1">
    <location>
        <begin position="113"/>
        <end position="133"/>
    </location>
</feature>
<keyword evidence="1" id="KW-0812">Transmembrane</keyword>
<dbReference type="RefSeq" id="WP_202749431.1">
    <property type="nucleotide sequence ID" value="NZ_JAESWC010000008.1"/>
</dbReference>
<dbReference type="Proteomes" id="UP000632377">
    <property type="component" value="Unassembled WGS sequence"/>
</dbReference>
<evidence type="ECO:0000313" key="3">
    <source>
        <dbReference type="EMBL" id="MBL4936670.1"/>
    </source>
</evidence>
<gene>
    <name evidence="3" type="ORF">JK636_12980</name>
</gene>
<evidence type="ECO:0000256" key="1">
    <source>
        <dbReference type="SAM" id="Phobius"/>
    </source>
</evidence>
<reference evidence="3 4" key="1">
    <citation type="submission" date="2021-01" db="EMBL/GenBank/DDBJ databases">
        <title>Genome public.</title>
        <authorList>
            <person name="Liu C."/>
            <person name="Sun Q."/>
        </authorList>
    </citation>
    <scope>NUCLEOTIDE SEQUENCE [LARGE SCALE GENOMIC DNA]</scope>
    <source>
        <strain evidence="3 4">YIM B02515</strain>
    </source>
</reference>
<feature type="transmembrane region" description="Helical" evidence="1">
    <location>
        <begin position="86"/>
        <end position="106"/>
    </location>
</feature>
<proteinExistence type="predicted"/>
<comment type="caution">
    <text evidence="3">The sequence shown here is derived from an EMBL/GenBank/DDBJ whole genome shotgun (WGS) entry which is preliminary data.</text>
</comment>
<feature type="transmembrane region" description="Helical" evidence="1">
    <location>
        <begin position="36"/>
        <end position="53"/>
    </location>
</feature>
<sequence>MKRNNITWGILLIFLGILILLNRVYGINLLSISYLWPLFILIPGLCFEFGYFINRRDSGLLVPGGILTVIGLLFLFQTYTDWRFATIIWPICVLSVAFGLFQLYIFGHRSSGLLVPVFILGSIGLIGLFSMIYGELLPWLNYSLVLPIILILLGIYILVKKH</sequence>
<dbReference type="EMBL" id="JAESWC010000008">
    <property type="protein sequence ID" value="MBL4936670.1"/>
    <property type="molecule type" value="Genomic_DNA"/>
</dbReference>
<name>A0ABS1TBH7_9CLOT</name>
<evidence type="ECO:0000313" key="4">
    <source>
        <dbReference type="Proteomes" id="UP000632377"/>
    </source>
</evidence>
<evidence type="ECO:0000259" key="2">
    <source>
        <dbReference type="Pfam" id="PF22570"/>
    </source>
</evidence>
<feature type="transmembrane region" description="Helical" evidence="1">
    <location>
        <begin position="60"/>
        <end position="80"/>
    </location>
</feature>
<protein>
    <recommendedName>
        <fullName evidence="2">LiaF transmembrane domain-containing protein</fullName>
    </recommendedName>
</protein>
<feature type="domain" description="LiaF transmembrane" evidence="2">
    <location>
        <begin position="7"/>
        <end position="100"/>
    </location>
</feature>
<keyword evidence="4" id="KW-1185">Reference proteome</keyword>
<organism evidence="3 4">
    <name type="scientific">Clostridium rhizosphaerae</name>
    <dbReference type="NCBI Taxonomy" id="2803861"/>
    <lineage>
        <taxon>Bacteria</taxon>
        <taxon>Bacillati</taxon>
        <taxon>Bacillota</taxon>
        <taxon>Clostridia</taxon>
        <taxon>Eubacteriales</taxon>
        <taxon>Clostridiaceae</taxon>
        <taxon>Clostridium</taxon>
    </lineage>
</organism>
<dbReference type="Pfam" id="PF22570">
    <property type="entry name" value="LiaF-TM"/>
    <property type="match status" value="1"/>
</dbReference>